<dbReference type="Pfam" id="PF11896">
    <property type="entry name" value="GlgE_dom_N_S"/>
    <property type="match status" value="1"/>
</dbReference>
<dbReference type="InterPro" id="IPR017853">
    <property type="entry name" value="GH"/>
</dbReference>
<keyword evidence="3 6" id="KW-0808">Transferase</keyword>
<comment type="subunit">
    <text evidence="1 6">Homodimer.</text>
</comment>
<dbReference type="EC" id="2.4.99.16" evidence="6"/>
<dbReference type="InterPro" id="IPR021828">
    <property type="entry name" value="GlgE_dom_N/S"/>
</dbReference>
<dbReference type="PANTHER" id="PTHR47786">
    <property type="entry name" value="ALPHA-1,4-GLUCAN:MALTOSE-1-PHOSPHATE MALTOSYLTRANSFERASE"/>
    <property type="match status" value="1"/>
</dbReference>
<feature type="site" description="Transition state stabilizer" evidence="6">
    <location>
        <position position="554"/>
    </location>
</feature>
<dbReference type="CDD" id="cd11344">
    <property type="entry name" value="AmyAc_GlgE_like"/>
    <property type="match status" value="1"/>
</dbReference>
<evidence type="ECO:0000256" key="7">
    <source>
        <dbReference type="SAM" id="MobiDB-lite"/>
    </source>
</evidence>
<feature type="domain" description="Glycosyl hydrolase family 13 catalytic" evidence="8">
    <location>
        <begin position="283"/>
        <end position="618"/>
    </location>
</feature>
<dbReference type="SMART" id="SM00642">
    <property type="entry name" value="Aamy"/>
    <property type="match status" value="1"/>
</dbReference>
<dbReference type="Gene3D" id="1.20.58.80">
    <property type="entry name" value="Phosphotransferase system, lactose/cellobiose-type IIA subunit"/>
    <property type="match status" value="1"/>
</dbReference>
<keyword evidence="2 6" id="KW-0328">Glycosyltransferase</keyword>
<comment type="pathway">
    <text evidence="6">Glycan biosynthesis; glycogen biosynthesis.</text>
</comment>
<name>A0A2U3NIN4_9MYCO</name>
<evidence type="ECO:0000256" key="6">
    <source>
        <dbReference type="HAMAP-Rule" id="MF_02124"/>
    </source>
</evidence>
<evidence type="ECO:0000313" key="10">
    <source>
        <dbReference type="Proteomes" id="UP000241595"/>
    </source>
</evidence>
<evidence type="ECO:0000256" key="4">
    <source>
        <dbReference type="ARBA" id="ARBA00023277"/>
    </source>
</evidence>
<evidence type="ECO:0000256" key="1">
    <source>
        <dbReference type="ARBA" id="ARBA00011738"/>
    </source>
</evidence>
<dbReference type="GO" id="GO:0030979">
    <property type="term" value="P:alpha-glucan biosynthetic process"/>
    <property type="evidence" value="ECO:0007669"/>
    <property type="project" value="UniProtKB-UniRule"/>
</dbReference>
<dbReference type="GO" id="GO:0004553">
    <property type="term" value="F:hydrolase activity, hydrolyzing O-glycosyl compounds"/>
    <property type="evidence" value="ECO:0007669"/>
    <property type="project" value="InterPro"/>
</dbReference>
<dbReference type="Proteomes" id="UP000241595">
    <property type="component" value="Unassembled WGS sequence"/>
</dbReference>
<evidence type="ECO:0000259" key="8">
    <source>
        <dbReference type="SMART" id="SM00642"/>
    </source>
</evidence>
<dbReference type="HAMAP" id="MF_02124">
    <property type="entry name" value="GlgE"/>
    <property type="match status" value="1"/>
</dbReference>
<feature type="binding site" evidence="6">
    <location>
        <position position="470"/>
    </location>
    <ligand>
        <name>alpha-maltose 1-phosphate</name>
        <dbReference type="ChEBI" id="CHEBI:63576"/>
    </ligand>
</feature>
<comment type="function">
    <text evidence="6">Maltosyltransferase that uses maltose 1-phosphate (M1P) as the sugar donor to elongate linear or branched alpha-(1-&gt;4)-glucans. Is involved in a branched alpha-glucan biosynthetic pathway from trehalose, together with TreS, Mak and GlgB.</text>
</comment>
<dbReference type="GO" id="GO:0016758">
    <property type="term" value="F:hexosyltransferase activity"/>
    <property type="evidence" value="ECO:0007669"/>
    <property type="project" value="UniProtKB-UniRule"/>
</dbReference>
<accession>A0A2U3NIN4</accession>
<dbReference type="InterPro" id="IPR026585">
    <property type="entry name" value="GlgE"/>
</dbReference>
<feature type="region of interest" description="Disordered" evidence="7">
    <location>
        <begin position="337"/>
        <end position="363"/>
    </location>
</feature>
<protein>
    <recommendedName>
        <fullName evidence="6">Alpha-1,4-glucan:maltose-1-phosphate maltosyltransferase</fullName>
        <shortName evidence="6">GMPMT</shortName>
        <ecNumber evidence="6">2.4.99.16</ecNumber>
    </recommendedName>
    <alternativeName>
        <fullName evidence="6">(1-&gt;4)-alpha-D-glucan:maltose-1-phosphate alpha-D-maltosyltransferase</fullName>
    </alternativeName>
</protein>
<dbReference type="STRING" id="1841859.GCA_900157385_04911"/>
<feature type="region of interest" description="Disordered" evidence="7">
    <location>
        <begin position="30"/>
        <end position="55"/>
    </location>
</feature>
<evidence type="ECO:0000256" key="5">
    <source>
        <dbReference type="ARBA" id="ARBA00048735"/>
    </source>
</evidence>
<feature type="binding site" evidence="6">
    <location>
        <position position="339"/>
    </location>
    <ligand>
        <name>alpha-maltose 1-phosphate</name>
        <dbReference type="ChEBI" id="CHEBI:63576"/>
    </ligand>
</feature>
<dbReference type="InterPro" id="IPR006047">
    <property type="entry name" value="GH13_cat_dom"/>
</dbReference>
<comment type="similarity">
    <text evidence="6">Belongs to the glycosyl hydrolase 13 family. GlgE subfamily.</text>
</comment>
<evidence type="ECO:0000313" key="9">
    <source>
        <dbReference type="EMBL" id="SPM31391.1"/>
    </source>
</evidence>
<dbReference type="Gene3D" id="2.60.40.10">
    <property type="entry name" value="Immunoglobulins"/>
    <property type="match status" value="1"/>
</dbReference>
<keyword evidence="10" id="KW-1185">Reference proteome</keyword>
<keyword evidence="6" id="KW-0321">Glycogen metabolism</keyword>
<dbReference type="Pfam" id="PF21702">
    <property type="entry name" value="GLGE_C"/>
    <property type="match status" value="1"/>
</dbReference>
<dbReference type="AlphaFoldDB" id="A0A2U3NIN4"/>
<evidence type="ECO:0000256" key="2">
    <source>
        <dbReference type="ARBA" id="ARBA00022676"/>
    </source>
</evidence>
<dbReference type="InterPro" id="IPR013780">
    <property type="entry name" value="Glyco_hydro_b"/>
</dbReference>
<dbReference type="GO" id="GO:0005978">
    <property type="term" value="P:glycogen biosynthetic process"/>
    <property type="evidence" value="ECO:0007669"/>
    <property type="project" value="UniProtKB-UniRule"/>
</dbReference>
<gene>
    <name evidence="6" type="primary">glgE</name>
    <name evidence="9" type="ORF">MTAB308_4908</name>
</gene>
<keyword evidence="6" id="KW-0320">Glycogen biosynthesis</keyword>
<reference evidence="9 10" key="1">
    <citation type="submission" date="2017-01" db="EMBL/GenBank/DDBJ databases">
        <authorList>
            <consortium name="Urmite Genomes"/>
        </authorList>
    </citation>
    <scope>NUCLEOTIDE SEQUENCE [LARGE SCALE GENOMIC DNA]</scope>
    <source>
        <strain evidence="9 10">AB308</strain>
    </source>
</reference>
<organism evidence="9 10">
    <name type="scientific">Mycobacterium terramassiliense</name>
    <dbReference type="NCBI Taxonomy" id="1841859"/>
    <lineage>
        <taxon>Bacteria</taxon>
        <taxon>Bacillati</taxon>
        <taxon>Actinomycetota</taxon>
        <taxon>Actinomycetes</taxon>
        <taxon>Mycobacteriales</taxon>
        <taxon>Mycobacteriaceae</taxon>
        <taxon>Mycobacterium</taxon>
    </lineage>
</organism>
<feature type="binding site" evidence="6">
    <location>
        <position position="399"/>
    </location>
    <ligand>
        <name>alpha-maltose 1-phosphate</name>
        <dbReference type="ChEBI" id="CHEBI:63576"/>
    </ligand>
</feature>
<proteinExistence type="inferred from homology"/>
<dbReference type="Gene3D" id="2.60.40.1180">
    <property type="entry name" value="Golgi alpha-mannosidase II"/>
    <property type="match status" value="1"/>
</dbReference>
<dbReference type="PANTHER" id="PTHR47786:SF2">
    <property type="entry name" value="GLYCOSYL HYDROLASE FAMILY 13 CATALYTIC DOMAIN-CONTAINING PROTEIN"/>
    <property type="match status" value="1"/>
</dbReference>
<dbReference type="EMBL" id="FTRV01000016">
    <property type="protein sequence ID" value="SPM31391.1"/>
    <property type="molecule type" value="Genomic_DNA"/>
</dbReference>
<dbReference type="UniPathway" id="UPA00164"/>
<feature type="active site" description="Nucleophile" evidence="6">
    <location>
        <position position="469"/>
    </location>
</feature>
<feature type="binding site" evidence="6">
    <location>
        <begin position="608"/>
        <end position="609"/>
    </location>
    <ligand>
        <name>alpha-maltose 1-phosphate</name>
        <dbReference type="ChEBI" id="CHEBI:63576"/>
    </ligand>
</feature>
<evidence type="ECO:0000256" key="3">
    <source>
        <dbReference type="ARBA" id="ARBA00022679"/>
    </source>
</evidence>
<keyword evidence="4 6" id="KW-0119">Carbohydrate metabolism</keyword>
<feature type="active site" description="Proton donor" evidence="6">
    <location>
        <position position="498"/>
    </location>
</feature>
<comment type="catalytic activity">
    <reaction evidence="5 6">
        <text>alpha-maltose 1-phosphate + [(1-&gt;4)-alpha-D-glucosyl](n) = [(1-&gt;4)-alpha-D-glucosyl](n+2) + phosphate</text>
        <dbReference type="Rhea" id="RHEA:42692"/>
        <dbReference type="Rhea" id="RHEA-COMP:9584"/>
        <dbReference type="Rhea" id="RHEA-COMP:10183"/>
        <dbReference type="ChEBI" id="CHEBI:15444"/>
        <dbReference type="ChEBI" id="CHEBI:43474"/>
        <dbReference type="ChEBI" id="CHEBI:63576"/>
        <dbReference type="EC" id="2.4.99.16"/>
    </reaction>
</comment>
<dbReference type="SUPFAM" id="SSF51445">
    <property type="entry name" value="(Trans)glycosidases"/>
    <property type="match status" value="1"/>
</dbReference>
<dbReference type="InterPro" id="IPR049171">
    <property type="entry name" value="GLGE_C"/>
</dbReference>
<feature type="binding site" evidence="6">
    <location>
        <position position="434"/>
    </location>
    <ligand>
        <name>alpha-maltose 1-phosphate</name>
        <dbReference type="ChEBI" id="CHEBI:63576"/>
    </ligand>
</feature>
<dbReference type="InterPro" id="IPR013783">
    <property type="entry name" value="Ig-like_fold"/>
</dbReference>
<sequence length="752" mass="84192">MRSVRESPHDRKFPRGEAFRDEALRGLATTIETPAVTMRPARRAEEEPEKPNGVFVPGRVEIDNVQPVVSCGAYPAKAVVGEMVPVSAAVWREGHEAVAATLVVRYLGRRYPQVGESRRIKAVQAPERPAPALDGKAAEQRIKPLLLPMTEGQEPYVFHGVFTPDRVGLWTFRVDGWGDPIHSWRHGLVAKLDAGQGEKELSNDLLVGAALFERAATGVPRARRDPLLAAATALRAPGDPVTRTALALSPEIEELLAAFPLRDLVTRGEQFGVWVDRPLARFGAWYEMFPRSTGGWDKKGKPVHGTFATAAAQLPRIADMGFDVVYLPPIHPIGKVHRKGRNNSPTAAPGDVGSPWAIGSDEGGHDAVHPDLGTIDDFDDFVAAARDLGMEVALDLALQCAPDHPWAREHRQWFTELPDGTIAYAENPPKKYQDIYPINFDNDPAGLYDEVLRVVRHWIDHGVKFFRVDNPHTKPPDFWAWLIGQVKDADPDVLFLSEAFTPPARQYGLAKLGFTQSYSYFTWRTAKWELIEFGNDIAALADFRRPNLFVNTPDILHAVLQHHGPGMFAIRAVLAATMGPAWGVYSGYELFEHRAVREGSEEYLDSEKYELRPRDFERALAEGRSLEPFIKQLNTIRRLHPALQQLRTIHFHGVDNDALLAYSKFDPATGDCVLVVVTLNAFGPEEATLWLDMAALGMEPYERFWVRDEITGQEFQWGQSNYIRLDPSRAVAHIINMPLIPYESRNTLLRRR</sequence>
<dbReference type="Gene3D" id="3.20.20.80">
    <property type="entry name" value="Glycosidases"/>
    <property type="match status" value="1"/>
</dbReference>